<comment type="caution">
    <text evidence="1">The sequence shown here is derived from an EMBL/GenBank/DDBJ whole genome shotgun (WGS) entry which is preliminary data.</text>
</comment>
<organism evidence="1 2">
    <name type="scientific">Ligilactobacillus salivarius</name>
    <dbReference type="NCBI Taxonomy" id="1624"/>
    <lineage>
        <taxon>Bacteria</taxon>
        <taxon>Bacillati</taxon>
        <taxon>Bacillota</taxon>
        <taxon>Bacilli</taxon>
        <taxon>Lactobacillales</taxon>
        <taxon>Lactobacillaceae</taxon>
        <taxon>Ligilactobacillus</taxon>
    </lineage>
</organism>
<sequence>MKIKRNLALLVGILFAVLAISVVDSTINPGNPVQASTISFPKNMRGHWKSKPVYTYEEKHINKWMAVPAINMKVTAKKATWHYVGYLPKGFGYNHKKYVLRMYSDGLAKGHGPFRRENSFERRGKKLSLFYHGGVIEFNRAR</sequence>
<dbReference type="EMBL" id="DYVK01000002">
    <property type="protein sequence ID" value="HJG14527.1"/>
    <property type="molecule type" value="Genomic_DNA"/>
</dbReference>
<proteinExistence type="predicted"/>
<protein>
    <submittedName>
        <fullName evidence="1">Uncharacterized protein</fullName>
    </submittedName>
</protein>
<accession>A0A921LIN3</accession>
<name>A0A921LIN3_9LACO</name>
<gene>
    <name evidence="1" type="ORF">K8V06_00065</name>
</gene>
<evidence type="ECO:0000313" key="1">
    <source>
        <dbReference type="EMBL" id="HJG14527.1"/>
    </source>
</evidence>
<dbReference type="AlphaFoldDB" id="A0A921LIN3"/>
<dbReference type="Proteomes" id="UP000759256">
    <property type="component" value="Unassembled WGS sequence"/>
</dbReference>
<reference evidence="1" key="2">
    <citation type="submission" date="2021-09" db="EMBL/GenBank/DDBJ databases">
        <authorList>
            <person name="Gilroy R."/>
        </authorList>
    </citation>
    <scope>NUCLEOTIDE SEQUENCE</scope>
    <source>
        <strain evidence="1">CHK189-29639</strain>
    </source>
</reference>
<reference evidence="1" key="1">
    <citation type="journal article" date="2021" name="PeerJ">
        <title>Extensive microbial diversity within the chicken gut microbiome revealed by metagenomics and culture.</title>
        <authorList>
            <person name="Gilroy R."/>
            <person name="Ravi A."/>
            <person name="Getino M."/>
            <person name="Pursley I."/>
            <person name="Horton D.L."/>
            <person name="Alikhan N.F."/>
            <person name="Baker D."/>
            <person name="Gharbi K."/>
            <person name="Hall N."/>
            <person name="Watson M."/>
            <person name="Adriaenssens E.M."/>
            <person name="Foster-Nyarko E."/>
            <person name="Jarju S."/>
            <person name="Secka A."/>
            <person name="Antonio M."/>
            <person name="Oren A."/>
            <person name="Chaudhuri R.R."/>
            <person name="La Ragione R."/>
            <person name="Hildebrand F."/>
            <person name="Pallen M.J."/>
        </authorList>
    </citation>
    <scope>NUCLEOTIDE SEQUENCE</scope>
    <source>
        <strain evidence="1">CHK189-29639</strain>
    </source>
</reference>
<evidence type="ECO:0000313" key="2">
    <source>
        <dbReference type="Proteomes" id="UP000759256"/>
    </source>
</evidence>